<reference evidence="1 2" key="1">
    <citation type="journal article" date="2019" name="Commun. Biol.">
        <title>The bagworm genome reveals a unique fibroin gene that provides high tensile strength.</title>
        <authorList>
            <person name="Kono N."/>
            <person name="Nakamura H."/>
            <person name="Ohtoshi R."/>
            <person name="Tomita M."/>
            <person name="Numata K."/>
            <person name="Arakawa K."/>
        </authorList>
    </citation>
    <scope>NUCLEOTIDE SEQUENCE [LARGE SCALE GENOMIC DNA]</scope>
</reference>
<proteinExistence type="predicted"/>
<gene>
    <name evidence="1" type="ORF">EVAR_52142_1</name>
</gene>
<dbReference type="EMBL" id="BGZK01002586">
    <property type="protein sequence ID" value="GBP95114.1"/>
    <property type="molecule type" value="Genomic_DNA"/>
</dbReference>
<keyword evidence="2" id="KW-1185">Reference proteome</keyword>
<dbReference type="Proteomes" id="UP000299102">
    <property type="component" value="Unassembled WGS sequence"/>
</dbReference>
<dbReference type="AlphaFoldDB" id="A0A4C2A7B4"/>
<accession>A0A4C2A7B4</accession>
<sequence>MPSGGGVCLQSLCCYHLWAETSQYQLPPSDHIQPSNVLNCRRPFDIRPAQLVRFAKRHLRSGFIAYIAYIEGFAEACNKSTLLLSLDSVLVSLAGNAIVEISHCDG</sequence>
<comment type="caution">
    <text evidence="1">The sequence shown here is derived from an EMBL/GenBank/DDBJ whole genome shotgun (WGS) entry which is preliminary data.</text>
</comment>
<protein>
    <submittedName>
        <fullName evidence="1">Uncharacterized protein</fullName>
    </submittedName>
</protein>
<evidence type="ECO:0000313" key="2">
    <source>
        <dbReference type="Proteomes" id="UP000299102"/>
    </source>
</evidence>
<evidence type="ECO:0000313" key="1">
    <source>
        <dbReference type="EMBL" id="GBP95114.1"/>
    </source>
</evidence>
<organism evidence="1 2">
    <name type="scientific">Eumeta variegata</name>
    <name type="common">Bagworm moth</name>
    <name type="synonym">Eumeta japonica</name>
    <dbReference type="NCBI Taxonomy" id="151549"/>
    <lineage>
        <taxon>Eukaryota</taxon>
        <taxon>Metazoa</taxon>
        <taxon>Ecdysozoa</taxon>
        <taxon>Arthropoda</taxon>
        <taxon>Hexapoda</taxon>
        <taxon>Insecta</taxon>
        <taxon>Pterygota</taxon>
        <taxon>Neoptera</taxon>
        <taxon>Endopterygota</taxon>
        <taxon>Lepidoptera</taxon>
        <taxon>Glossata</taxon>
        <taxon>Ditrysia</taxon>
        <taxon>Tineoidea</taxon>
        <taxon>Psychidae</taxon>
        <taxon>Oiketicinae</taxon>
        <taxon>Eumeta</taxon>
    </lineage>
</organism>
<name>A0A4C2A7B4_EUMVA</name>